<feature type="region of interest" description="Disordered" evidence="10">
    <location>
        <begin position="238"/>
        <end position="260"/>
    </location>
</feature>
<evidence type="ECO:0000256" key="6">
    <source>
        <dbReference type="ARBA" id="ARBA00022448"/>
    </source>
</evidence>
<evidence type="ECO:0000256" key="8">
    <source>
        <dbReference type="ARBA" id="ARBA00022927"/>
    </source>
</evidence>
<accession>A0A023EY45</accession>
<dbReference type="GO" id="GO:0005634">
    <property type="term" value="C:nucleus"/>
    <property type="evidence" value="ECO:0007669"/>
    <property type="project" value="UniProtKB-SubCell"/>
</dbReference>
<keyword evidence="8" id="KW-0653">Protein transport</keyword>
<evidence type="ECO:0000256" key="2">
    <source>
        <dbReference type="ARBA" id="ARBA00004123"/>
    </source>
</evidence>
<dbReference type="InterPro" id="IPR013883">
    <property type="entry name" value="TF_Iwr1_dom"/>
</dbReference>
<protein>
    <recommendedName>
        <fullName evidence="5">Probable RNA polymerase II nuclear localization protein SLC7A6OS</fullName>
    </recommendedName>
</protein>
<dbReference type="InterPro" id="IPR040218">
    <property type="entry name" value="SLC7A6OS"/>
</dbReference>
<dbReference type="Pfam" id="PF08574">
    <property type="entry name" value="Iwr1"/>
    <property type="match status" value="1"/>
</dbReference>
<dbReference type="PANTHER" id="PTHR31196:SF2">
    <property type="entry name" value="RNA POLYMERASE II NUCLEAR LOCALIZATION PROTEIN SLC7A6OS-RELATED"/>
    <property type="match status" value="1"/>
</dbReference>
<dbReference type="EMBL" id="GBBI01004689">
    <property type="protein sequence ID" value="JAC14023.1"/>
    <property type="molecule type" value="mRNA"/>
</dbReference>
<feature type="compositionally biased region" description="Basic and acidic residues" evidence="10">
    <location>
        <begin position="215"/>
        <end position="225"/>
    </location>
</feature>
<sequence>ALVRVKRRLQDDPIDVLLLSCKKPKTEEDAVTKVFRFAATVDEQDGDIKKHINEVKSVKRQSIKYREHSVSAITEKLRNENKSASHSNRLKVVNWFRAVGDEGEIIGEDETFTVVDVVNTDNKSSPSDAVTEVNSDNIHPAMTDEQYVYDLYYSAVGGDFDDLQMENLLSVHAVNDDLIFGDFMEGREDSVDEDEDSNDENHWRNDYPDEISDEDSSRSSIDENLMRPAMQMKNVAVDDEYRSDLSSDEEDELLVYNEDNNDSYYYYRSDSSLSGSNFSYYSTD</sequence>
<evidence type="ECO:0000259" key="11">
    <source>
        <dbReference type="Pfam" id="PF08574"/>
    </source>
</evidence>
<evidence type="ECO:0000256" key="4">
    <source>
        <dbReference type="ARBA" id="ARBA00010218"/>
    </source>
</evidence>
<dbReference type="GO" id="GO:0005737">
    <property type="term" value="C:cytoplasm"/>
    <property type="evidence" value="ECO:0007669"/>
    <property type="project" value="UniProtKB-SubCell"/>
</dbReference>
<dbReference type="GO" id="GO:0015031">
    <property type="term" value="P:protein transport"/>
    <property type="evidence" value="ECO:0007669"/>
    <property type="project" value="UniProtKB-KW"/>
</dbReference>
<evidence type="ECO:0000256" key="5">
    <source>
        <dbReference type="ARBA" id="ARBA00017036"/>
    </source>
</evidence>
<dbReference type="PANTHER" id="PTHR31196">
    <property type="entry name" value="RNA POLYMERASE II NUCLEAR LOCALIZATION PROTEIN SLC7A6OS-RELATED"/>
    <property type="match status" value="1"/>
</dbReference>
<keyword evidence="6" id="KW-0813">Transport</keyword>
<evidence type="ECO:0000256" key="1">
    <source>
        <dbReference type="ARBA" id="ARBA00003202"/>
    </source>
</evidence>
<evidence type="ECO:0000256" key="9">
    <source>
        <dbReference type="ARBA" id="ARBA00023242"/>
    </source>
</evidence>
<keyword evidence="7" id="KW-0963">Cytoplasm</keyword>
<proteinExistence type="evidence at transcript level"/>
<comment type="similarity">
    <text evidence="4">Belongs to the IWR1/SLC7A6OS family.</text>
</comment>
<evidence type="ECO:0000256" key="7">
    <source>
        <dbReference type="ARBA" id="ARBA00022490"/>
    </source>
</evidence>
<feature type="non-terminal residue" evidence="12">
    <location>
        <position position="1"/>
    </location>
</feature>
<dbReference type="GO" id="GO:0032502">
    <property type="term" value="P:developmental process"/>
    <property type="evidence" value="ECO:0007669"/>
    <property type="project" value="TreeGrafter"/>
</dbReference>
<evidence type="ECO:0000256" key="10">
    <source>
        <dbReference type="SAM" id="MobiDB-lite"/>
    </source>
</evidence>
<comment type="subcellular location">
    <subcellularLocation>
        <location evidence="3">Cytoplasm</location>
    </subcellularLocation>
    <subcellularLocation>
        <location evidence="2">Nucleus</location>
    </subcellularLocation>
</comment>
<organism evidence="12">
    <name type="scientific">Triatoma infestans</name>
    <name type="common">Assassin bug</name>
    <dbReference type="NCBI Taxonomy" id="30076"/>
    <lineage>
        <taxon>Eukaryota</taxon>
        <taxon>Metazoa</taxon>
        <taxon>Ecdysozoa</taxon>
        <taxon>Arthropoda</taxon>
        <taxon>Hexapoda</taxon>
        <taxon>Insecta</taxon>
        <taxon>Pterygota</taxon>
        <taxon>Neoptera</taxon>
        <taxon>Paraneoptera</taxon>
        <taxon>Hemiptera</taxon>
        <taxon>Heteroptera</taxon>
        <taxon>Panheteroptera</taxon>
        <taxon>Cimicomorpha</taxon>
        <taxon>Reduviidae</taxon>
        <taxon>Triatominae</taxon>
        <taxon>Triatoma</taxon>
    </lineage>
</organism>
<keyword evidence="9" id="KW-0539">Nucleus</keyword>
<feature type="domain" description="Transcription factor Iwr1" evidence="11">
    <location>
        <begin position="145"/>
        <end position="210"/>
    </location>
</feature>
<evidence type="ECO:0000313" key="12">
    <source>
        <dbReference type="EMBL" id="JAC14023.1"/>
    </source>
</evidence>
<dbReference type="AlphaFoldDB" id="A0A023EY45"/>
<evidence type="ECO:0000256" key="3">
    <source>
        <dbReference type="ARBA" id="ARBA00004496"/>
    </source>
</evidence>
<reference evidence="12" key="1">
    <citation type="journal article" date="2014" name="PLoS Negl. Trop. Dis.">
        <title>An updated insight into the Sialotranscriptome of Triatoma infestans: developmental stage and geographic variations.</title>
        <authorList>
            <person name="Schwarz A."/>
            <person name="Medrano-Mercado N."/>
            <person name="Schaub G.A."/>
            <person name="Struchiner C.J."/>
            <person name="Bargues M.D."/>
            <person name="Levy M.Z."/>
            <person name="Ribeiro J.M."/>
        </authorList>
    </citation>
    <scope>NUCLEOTIDE SEQUENCE</scope>
    <source>
        <strain evidence="12">Chile</strain>
        <tissue evidence="12">Salivary glands</tissue>
    </source>
</reference>
<comment type="function">
    <text evidence="1">Directs RNA polymerase II nuclear import.</text>
</comment>
<feature type="region of interest" description="Disordered" evidence="10">
    <location>
        <begin position="188"/>
        <end position="225"/>
    </location>
</feature>
<name>A0A023EY45_TRIIF</name>